<accession>A0A0A8Z3X1</accession>
<protein>
    <submittedName>
        <fullName evidence="1">Uncharacterized protein</fullName>
    </submittedName>
</protein>
<sequence length="45" mass="5263">MLLVDLVQENLSYSSWSHRYSFILLWVSQLCLGIEAKMPGARFME</sequence>
<evidence type="ECO:0000313" key="1">
    <source>
        <dbReference type="EMBL" id="JAD29537.1"/>
    </source>
</evidence>
<dbReference type="AlphaFoldDB" id="A0A0A8Z3X1"/>
<reference evidence="1" key="1">
    <citation type="submission" date="2014-09" db="EMBL/GenBank/DDBJ databases">
        <authorList>
            <person name="Magalhaes I.L.F."/>
            <person name="Oliveira U."/>
            <person name="Santos F.R."/>
            <person name="Vidigal T.H.D.A."/>
            <person name="Brescovit A.D."/>
            <person name="Santos A.J."/>
        </authorList>
    </citation>
    <scope>NUCLEOTIDE SEQUENCE</scope>
    <source>
        <tissue evidence="1">Shoot tissue taken approximately 20 cm above the soil surface</tissue>
    </source>
</reference>
<organism evidence="1">
    <name type="scientific">Arundo donax</name>
    <name type="common">Giant reed</name>
    <name type="synonym">Donax arundinaceus</name>
    <dbReference type="NCBI Taxonomy" id="35708"/>
    <lineage>
        <taxon>Eukaryota</taxon>
        <taxon>Viridiplantae</taxon>
        <taxon>Streptophyta</taxon>
        <taxon>Embryophyta</taxon>
        <taxon>Tracheophyta</taxon>
        <taxon>Spermatophyta</taxon>
        <taxon>Magnoliopsida</taxon>
        <taxon>Liliopsida</taxon>
        <taxon>Poales</taxon>
        <taxon>Poaceae</taxon>
        <taxon>PACMAD clade</taxon>
        <taxon>Arundinoideae</taxon>
        <taxon>Arundineae</taxon>
        <taxon>Arundo</taxon>
    </lineage>
</organism>
<proteinExistence type="predicted"/>
<dbReference type="EMBL" id="GBRH01268358">
    <property type="protein sequence ID" value="JAD29537.1"/>
    <property type="molecule type" value="Transcribed_RNA"/>
</dbReference>
<reference evidence="1" key="2">
    <citation type="journal article" date="2015" name="Data Brief">
        <title>Shoot transcriptome of the giant reed, Arundo donax.</title>
        <authorList>
            <person name="Barrero R.A."/>
            <person name="Guerrero F.D."/>
            <person name="Moolhuijzen P."/>
            <person name="Goolsby J.A."/>
            <person name="Tidwell J."/>
            <person name="Bellgard S.E."/>
            <person name="Bellgard M.I."/>
        </authorList>
    </citation>
    <scope>NUCLEOTIDE SEQUENCE</scope>
    <source>
        <tissue evidence="1">Shoot tissue taken approximately 20 cm above the soil surface</tissue>
    </source>
</reference>
<name>A0A0A8Z3X1_ARUDO</name>